<reference evidence="2 3" key="1">
    <citation type="submission" date="2024-10" db="EMBL/GenBank/DDBJ databases">
        <title>The Natural Products Discovery Center: Release of the First 8490 Sequenced Strains for Exploring Actinobacteria Biosynthetic Diversity.</title>
        <authorList>
            <person name="Kalkreuter E."/>
            <person name="Kautsar S.A."/>
            <person name="Yang D."/>
            <person name="Bader C.D."/>
            <person name="Teijaro C.N."/>
            <person name="Fluegel L."/>
            <person name="Davis C.M."/>
            <person name="Simpson J.R."/>
            <person name="Lauterbach L."/>
            <person name="Steele A.D."/>
            <person name="Gui C."/>
            <person name="Meng S."/>
            <person name="Li G."/>
            <person name="Viehrig K."/>
            <person name="Ye F."/>
            <person name="Su P."/>
            <person name="Kiefer A.F."/>
            <person name="Nichols A."/>
            <person name="Cepeda A.J."/>
            <person name="Yan W."/>
            <person name="Fan B."/>
            <person name="Jiang Y."/>
            <person name="Adhikari A."/>
            <person name="Zheng C.-J."/>
            <person name="Schuster L."/>
            <person name="Cowan T.M."/>
            <person name="Smanski M.J."/>
            <person name="Chevrette M.G."/>
            <person name="De Carvalho L.P.S."/>
            <person name="Shen B."/>
        </authorList>
    </citation>
    <scope>NUCLEOTIDE SEQUENCE [LARGE SCALE GENOMIC DNA]</scope>
    <source>
        <strain evidence="2 3">NPDC000087</strain>
    </source>
</reference>
<organism evidence="2 3">
    <name type="scientific">Paractinoplanes globisporus</name>
    <dbReference type="NCBI Taxonomy" id="113565"/>
    <lineage>
        <taxon>Bacteria</taxon>
        <taxon>Bacillati</taxon>
        <taxon>Actinomycetota</taxon>
        <taxon>Actinomycetes</taxon>
        <taxon>Micromonosporales</taxon>
        <taxon>Micromonosporaceae</taxon>
        <taxon>Paractinoplanes</taxon>
    </lineage>
</organism>
<feature type="region of interest" description="Disordered" evidence="1">
    <location>
        <begin position="481"/>
        <end position="500"/>
    </location>
</feature>
<comment type="caution">
    <text evidence="2">The sequence shown here is derived from an EMBL/GenBank/DDBJ whole genome shotgun (WGS) entry which is preliminary data.</text>
</comment>
<evidence type="ECO:0000313" key="3">
    <source>
        <dbReference type="Proteomes" id="UP001602245"/>
    </source>
</evidence>
<evidence type="ECO:0000313" key="2">
    <source>
        <dbReference type="EMBL" id="MFF5293053.1"/>
    </source>
</evidence>
<name>A0ABW6WID3_9ACTN</name>
<dbReference type="Gene3D" id="1.25.40.10">
    <property type="entry name" value="Tetratricopeptide repeat domain"/>
    <property type="match status" value="1"/>
</dbReference>
<dbReference type="Proteomes" id="UP001602245">
    <property type="component" value="Unassembled WGS sequence"/>
</dbReference>
<keyword evidence="3" id="KW-1185">Reference proteome</keyword>
<evidence type="ECO:0000256" key="1">
    <source>
        <dbReference type="SAM" id="MobiDB-lite"/>
    </source>
</evidence>
<gene>
    <name evidence="2" type="ORF">ACFY35_26745</name>
</gene>
<protein>
    <submittedName>
        <fullName evidence="2">Tetratricopeptide repeat protein</fullName>
    </submittedName>
</protein>
<proteinExistence type="predicted"/>
<dbReference type="SUPFAM" id="SSF81901">
    <property type="entry name" value="HCP-like"/>
    <property type="match status" value="1"/>
</dbReference>
<accession>A0ABW6WID3</accession>
<dbReference type="EMBL" id="JBIAZU010000005">
    <property type="protein sequence ID" value="MFF5293053.1"/>
    <property type="molecule type" value="Genomic_DNA"/>
</dbReference>
<dbReference type="InterPro" id="IPR011990">
    <property type="entry name" value="TPR-like_helical_dom_sf"/>
</dbReference>
<dbReference type="RefSeq" id="WP_026205839.1">
    <property type="nucleotide sequence ID" value="NZ_JBIAZU010000005.1"/>
</dbReference>
<feature type="compositionally biased region" description="Basic and acidic residues" evidence="1">
    <location>
        <begin position="489"/>
        <end position="498"/>
    </location>
</feature>
<sequence>MTTPDRMREPAQPPYATAHAALVADLARTLPMAAGLATILGTAAVHPSAEPGQADQAQLVADLADTLNMAAGATDILHTEGGYAALLADVNTTVDLAAGLANILDPIAPNPALPGPTTTAEPITVGSSAIATTGVIEPTTQANLEKIAAAGGASRLLLRLNGRYRNLRTAIEAINDISTYLTHPAINLAADPSLDEIPATLIQHQDSLERVIAALANTLSFRSVFIVGVRQTLIVGGRQIGGIEDCLMEAEEEQIGDVEVAARLFREAADRGDAGAMRNLARLLLQAAERGDAGAWAGRLELSPDVARWVDLAAQRGDAGAQDLPRLLREAAEHGNAGALAGVARLIDQAAGSGDAGFLVRVAAAWEQVGDLDAAVRLLGEAADRGDAGAVRELARLRAEAGDLDGAVRLFLEAADRGDADAIRALALLREERVGGDIGGQVWYAAKSSDPADENTPADEITISVPLSSGEDLAVDTASTLIPPTEAPGQRRDRHDGHFPPSTVTQADAVLRQVAGSLQQLNEPGLIYRLSVAQREACRDSAASLALILDRISDALANFNGADLRDADIHHGDLEDTDGAHWRDLTSGEEPTRWPATIESQIIEHSEAVPWAPGEFVVRFGARISTPG</sequence>